<organism evidence="5 6">
    <name type="scientific">Pseudoclavibacter terrae</name>
    <dbReference type="NCBI Taxonomy" id="1530195"/>
    <lineage>
        <taxon>Bacteria</taxon>
        <taxon>Bacillati</taxon>
        <taxon>Actinomycetota</taxon>
        <taxon>Actinomycetes</taxon>
        <taxon>Micrococcales</taxon>
        <taxon>Microbacteriaceae</taxon>
        <taxon>Pseudoclavibacter</taxon>
    </lineage>
</organism>
<dbReference type="SUPFAM" id="SSF53335">
    <property type="entry name" value="S-adenosyl-L-methionine-dependent methyltransferases"/>
    <property type="match status" value="1"/>
</dbReference>
<dbReference type="GO" id="GO:0032259">
    <property type="term" value="P:methylation"/>
    <property type="evidence" value="ECO:0007669"/>
    <property type="project" value="UniProtKB-KW"/>
</dbReference>
<keyword evidence="3" id="KW-0949">S-adenosyl-L-methionine</keyword>
<evidence type="ECO:0000313" key="5">
    <source>
        <dbReference type="EMBL" id="KAB1637378.1"/>
    </source>
</evidence>
<evidence type="ECO:0000256" key="1">
    <source>
        <dbReference type="ARBA" id="ARBA00022603"/>
    </source>
</evidence>
<evidence type="ECO:0000259" key="4">
    <source>
        <dbReference type="Pfam" id="PF13649"/>
    </source>
</evidence>
<dbReference type="InterPro" id="IPR029063">
    <property type="entry name" value="SAM-dependent_MTases_sf"/>
</dbReference>
<keyword evidence="2 5" id="KW-0808">Transferase</keyword>
<evidence type="ECO:0000256" key="3">
    <source>
        <dbReference type="ARBA" id="ARBA00022691"/>
    </source>
</evidence>
<reference evidence="5 6" key="1">
    <citation type="submission" date="2019-09" db="EMBL/GenBank/DDBJ databases">
        <title>Phylogeny of genus Pseudoclavibacter and closely related genus.</title>
        <authorList>
            <person name="Li Y."/>
        </authorList>
    </citation>
    <scope>NUCLEOTIDE SEQUENCE [LARGE SCALE GENOMIC DNA]</scope>
    <source>
        <strain evidence="5 6">THG-MD12</strain>
    </source>
</reference>
<gene>
    <name evidence="5" type="ORF">F8O03_13525</name>
</gene>
<evidence type="ECO:0000256" key="2">
    <source>
        <dbReference type="ARBA" id="ARBA00022679"/>
    </source>
</evidence>
<sequence>MDDPDCDRDRLFATYAQFRAVNALVAGWRRVYLRDVRPVLDRRRASRLLDIGFGGGDIPLALSGWAARDGLRLEVTAIDPDERAHEFVESRGLTQRGVHFRAASSGELVAAGERFDIVTSNHLLHHLNPHTLTSLLADSAALAPLALHSDIERGRLALAAFGAATKPLDRGSFVHYDGTLSIRRSYTAPELRAAVPQSWCVRRQFPYRLLLTRDETLTPQR</sequence>
<dbReference type="NCBIfam" id="NF004851">
    <property type="entry name" value="PRK06202.1"/>
    <property type="match status" value="1"/>
</dbReference>
<dbReference type="PANTHER" id="PTHR43464:SF19">
    <property type="entry name" value="UBIQUINONE BIOSYNTHESIS O-METHYLTRANSFERASE, MITOCHONDRIAL"/>
    <property type="match status" value="1"/>
</dbReference>
<keyword evidence="1 5" id="KW-0489">Methyltransferase</keyword>
<evidence type="ECO:0000313" key="6">
    <source>
        <dbReference type="Proteomes" id="UP000490386"/>
    </source>
</evidence>
<dbReference type="OrthoDB" id="9800454at2"/>
<dbReference type="InterPro" id="IPR041698">
    <property type="entry name" value="Methyltransf_25"/>
</dbReference>
<dbReference type="Pfam" id="PF13649">
    <property type="entry name" value="Methyltransf_25"/>
    <property type="match status" value="1"/>
</dbReference>
<accession>A0A7J5B105</accession>
<dbReference type="EMBL" id="WBJX01000004">
    <property type="protein sequence ID" value="KAB1637378.1"/>
    <property type="molecule type" value="Genomic_DNA"/>
</dbReference>
<name>A0A7J5B105_9MICO</name>
<protein>
    <submittedName>
        <fullName evidence="5">Methyltransferase domain-containing protein</fullName>
    </submittedName>
</protein>
<dbReference type="Proteomes" id="UP000490386">
    <property type="component" value="Unassembled WGS sequence"/>
</dbReference>
<feature type="domain" description="Methyltransferase" evidence="4">
    <location>
        <begin position="49"/>
        <end position="138"/>
    </location>
</feature>
<dbReference type="GO" id="GO:0008168">
    <property type="term" value="F:methyltransferase activity"/>
    <property type="evidence" value="ECO:0007669"/>
    <property type="project" value="UniProtKB-KW"/>
</dbReference>
<dbReference type="CDD" id="cd02440">
    <property type="entry name" value="AdoMet_MTases"/>
    <property type="match status" value="1"/>
</dbReference>
<dbReference type="PANTHER" id="PTHR43464">
    <property type="entry name" value="METHYLTRANSFERASE"/>
    <property type="match status" value="1"/>
</dbReference>
<dbReference type="Gene3D" id="3.40.50.150">
    <property type="entry name" value="Vaccinia Virus protein VP39"/>
    <property type="match status" value="1"/>
</dbReference>
<dbReference type="AlphaFoldDB" id="A0A7J5B105"/>
<keyword evidence="6" id="KW-1185">Reference proteome</keyword>
<comment type="caution">
    <text evidence="5">The sequence shown here is derived from an EMBL/GenBank/DDBJ whole genome shotgun (WGS) entry which is preliminary data.</text>
</comment>
<proteinExistence type="predicted"/>